<feature type="binding site" evidence="7">
    <location>
        <position position="163"/>
    </location>
    <ligand>
        <name>3-phosphoshikimate</name>
        <dbReference type="ChEBI" id="CHEBI:145989"/>
    </ligand>
</feature>
<evidence type="ECO:0000256" key="4">
    <source>
        <dbReference type="ARBA" id="ARBA00022679"/>
    </source>
</evidence>
<dbReference type="GeneID" id="30680289"/>
<evidence type="ECO:0000313" key="9">
    <source>
        <dbReference type="EMBL" id="ALU12496.1"/>
    </source>
</evidence>
<dbReference type="InterPro" id="IPR001986">
    <property type="entry name" value="Enolpyruvate_Tfrase_dom"/>
</dbReference>
<dbReference type="EMBL" id="CP006867">
    <property type="protein sequence ID" value="ALU12496.1"/>
    <property type="molecule type" value="Genomic_DNA"/>
</dbReference>
<name>A0A0U3FSM6_9CREN</name>
<dbReference type="GO" id="GO:0005737">
    <property type="term" value="C:cytoplasm"/>
    <property type="evidence" value="ECO:0007669"/>
    <property type="project" value="UniProtKB-SubCell"/>
</dbReference>
<dbReference type="SUPFAM" id="SSF55205">
    <property type="entry name" value="EPT/RTPC-like"/>
    <property type="match status" value="1"/>
</dbReference>
<dbReference type="KEGG" id="iis:EYM_04490"/>
<comment type="subcellular location">
    <subcellularLocation>
        <location evidence="7">Cytoplasm</location>
    </subcellularLocation>
</comment>
<feature type="active site" description="Proton acceptor" evidence="7">
    <location>
        <position position="307"/>
    </location>
</feature>
<feature type="binding site" evidence="7">
    <location>
        <position position="164"/>
    </location>
    <ligand>
        <name>3-phosphoshikimate</name>
        <dbReference type="ChEBI" id="CHEBI:145989"/>
    </ligand>
</feature>
<evidence type="ECO:0000313" key="10">
    <source>
        <dbReference type="Proteomes" id="UP000060778"/>
    </source>
</evidence>
<reference evidence="9 10" key="1">
    <citation type="submission" date="2013-11" db="EMBL/GenBank/DDBJ databases">
        <title>Comparative genomics of Ignicoccus.</title>
        <authorList>
            <person name="Podar M."/>
        </authorList>
    </citation>
    <scope>NUCLEOTIDE SEQUENCE [LARGE SCALE GENOMIC DNA]</scope>
    <source>
        <strain evidence="9 10">DSM 13165</strain>
    </source>
</reference>
<dbReference type="GO" id="GO:0003866">
    <property type="term" value="F:3-phosphoshikimate 1-carboxyvinyltransferase activity"/>
    <property type="evidence" value="ECO:0007669"/>
    <property type="project" value="UniProtKB-UniRule"/>
</dbReference>
<dbReference type="PIRSF" id="PIRSF000505">
    <property type="entry name" value="EPSPS"/>
    <property type="match status" value="1"/>
</dbReference>
<comment type="catalytic activity">
    <reaction evidence="6">
        <text>3-phosphoshikimate + phosphoenolpyruvate = 5-O-(1-carboxyvinyl)-3-phosphoshikimate + phosphate</text>
        <dbReference type="Rhea" id="RHEA:21256"/>
        <dbReference type="ChEBI" id="CHEBI:43474"/>
        <dbReference type="ChEBI" id="CHEBI:57701"/>
        <dbReference type="ChEBI" id="CHEBI:58702"/>
        <dbReference type="ChEBI" id="CHEBI:145989"/>
        <dbReference type="EC" id="2.5.1.19"/>
    </reaction>
    <physiologicalReaction direction="left-to-right" evidence="6">
        <dbReference type="Rhea" id="RHEA:21257"/>
    </physiologicalReaction>
</comment>
<feature type="binding site" evidence="7">
    <location>
        <position position="119"/>
    </location>
    <ligand>
        <name>phosphoenolpyruvate</name>
        <dbReference type="ChEBI" id="CHEBI:58702"/>
    </ligand>
</feature>
<feature type="binding site" evidence="7">
    <location>
        <position position="404"/>
    </location>
    <ligand>
        <name>phosphoenolpyruvate</name>
        <dbReference type="ChEBI" id="CHEBI:58702"/>
    </ligand>
</feature>
<comment type="pathway">
    <text evidence="1">Metabolic intermediate biosynthesis; chorismate biosynthesis; chorismate from D-erythrose 4-phosphate and phosphoenolpyruvate: step 6/7.</text>
</comment>
<keyword evidence="10" id="KW-1185">Reference proteome</keyword>
<keyword evidence="5 7" id="KW-0057">Aromatic amino acid biosynthesis</keyword>
<comment type="similarity">
    <text evidence="2 7">Belongs to the EPSP synthase family.</text>
</comment>
<feature type="binding site" evidence="7">
    <location>
        <position position="338"/>
    </location>
    <ligand>
        <name>phosphoenolpyruvate</name>
        <dbReference type="ChEBI" id="CHEBI:58702"/>
    </ligand>
</feature>
<feature type="binding site" evidence="7">
    <location>
        <position position="165"/>
    </location>
    <ligand>
        <name>3-phosphoshikimate</name>
        <dbReference type="ChEBI" id="CHEBI:145989"/>
    </ligand>
</feature>
<dbReference type="PANTHER" id="PTHR21090:SF5">
    <property type="entry name" value="PENTAFUNCTIONAL AROM POLYPEPTIDE"/>
    <property type="match status" value="1"/>
</dbReference>
<dbReference type="Gene3D" id="3.65.10.10">
    <property type="entry name" value="Enolpyruvate transferase domain"/>
    <property type="match status" value="2"/>
</dbReference>
<dbReference type="UniPathway" id="UPA00053">
    <property type="reaction ID" value="UER00089"/>
</dbReference>
<keyword evidence="7" id="KW-0963">Cytoplasm</keyword>
<evidence type="ECO:0000256" key="1">
    <source>
        <dbReference type="ARBA" id="ARBA00004811"/>
    </source>
</evidence>
<accession>A0A0U3FSM6</accession>
<dbReference type="PANTHER" id="PTHR21090">
    <property type="entry name" value="AROM/DEHYDROQUINATE SYNTHASE"/>
    <property type="match status" value="1"/>
</dbReference>
<dbReference type="GO" id="GO:0009073">
    <property type="term" value="P:aromatic amino acid family biosynthetic process"/>
    <property type="evidence" value="ECO:0007669"/>
    <property type="project" value="UniProtKB-KW"/>
</dbReference>
<sequence>MKVTIQPSRVSGELNAPPSKSWAQRALFLSLLAEGESEITNLPDADDVQASLEAIEAFGAEVSMEIGSITVKGGDVKTPEDVINLRGSGTGARIAIGIGTLVPRGTGSVITGNASLRRRPMTPVIETFRALGADVRSLRNGLLPVVSFGGLPGGIAEVDGSVTSQHVTSALIAGTKSENGVSIRSPNLVSRGYVALTVEVMEKFGASVSCNESFTECSVQPSHLKPVELEIPGDYALAAFPMALALTTKGSITVKGLPFPSEGPGDHKILDYLKAFGAKVNYYSGSVEVRMDERPKAVRLNLRDEPDLALPLIAVAALAEGESVFRGLSHLAYKESNRIEQIINTLKCFGVSAKYDAGSIRVWGTVSLKPCVITCPDDHRVAMMASILGAHIGARIDNAECVRKSWPEYWDVLKRIGVRILEQ</sequence>
<dbReference type="AlphaFoldDB" id="A0A0U3FSM6"/>
<keyword evidence="4 7" id="KW-0808">Transferase</keyword>
<comment type="caution">
    <text evidence="7">Lacks conserved residue(s) required for the propagation of feature annotation.</text>
</comment>
<feature type="binding site" evidence="7">
    <location>
        <position position="190"/>
    </location>
    <ligand>
        <name>3-phosphoshikimate</name>
        <dbReference type="ChEBI" id="CHEBI:145989"/>
    </ligand>
</feature>
<dbReference type="STRING" id="940295.EYM_04490"/>
<protein>
    <recommendedName>
        <fullName evidence="7">3-phosphoshikimate 1-carboxyvinyltransferase</fullName>
        <ecNumber evidence="7">2.5.1.19</ecNumber>
    </recommendedName>
    <alternativeName>
        <fullName evidence="7">5-enolpyruvylshikimate-3-phosphate synthase</fullName>
        <shortName evidence="7">EPSP synthase</shortName>
        <shortName evidence="7">EPSPS</shortName>
    </alternativeName>
</protein>
<feature type="binding site" evidence="7">
    <location>
        <position position="20"/>
    </location>
    <ligand>
        <name>phosphoenolpyruvate</name>
        <dbReference type="ChEBI" id="CHEBI:58702"/>
    </ligand>
</feature>
<evidence type="ECO:0000256" key="3">
    <source>
        <dbReference type="ARBA" id="ARBA00022605"/>
    </source>
</evidence>
<comment type="subunit">
    <text evidence="7">Monomer.</text>
</comment>
<evidence type="ECO:0000256" key="5">
    <source>
        <dbReference type="ARBA" id="ARBA00023141"/>
    </source>
</evidence>
<evidence type="ECO:0000256" key="7">
    <source>
        <dbReference type="HAMAP-Rule" id="MF_00210"/>
    </source>
</evidence>
<keyword evidence="3 7" id="KW-0028">Amino-acid biosynthesis</keyword>
<dbReference type="CDD" id="cd01556">
    <property type="entry name" value="EPSP_synthase"/>
    <property type="match status" value="1"/>
</dbReference>
<dbReference type="GO" id="GO:0008652">
    <property type="term" value="P:amino acid biosynthetic process"/>
    <property type="evidence" value="ECO:0007669"/>
    <property type="project" value="UniProtKB-KW"/>
</dbReference>
<feature type="binding site" evidence="7">
    <location>
        <position position="307"/>
    </location>
    <ligand>
        <name>3-phosphoshikimate</name>
        <dbReference type="ChEBI" id="CHEBI:145989"/>
    </ligand>
</feature>
<dbReference type="InterPro" id="IPR006264">
    <property type="entry name" value="EPSP_synthase"/>
</dbReference>
<feature type="binding site" evidence="7">
    <location>
        <position position="20"/>
    </location>
    <ligand>
        <name>3-phosphoshikimate</name>
        <dbReference type="ChEBI" id="CHEBI:145989"/>
    </ligand>
</feature>
<dbReference type="Proteomes" id="UP000060778">
    <property type="component" value="Chromosome"/>
</dbReference>
<dbReference type="EC" id="2.5.1.19" evidence="7"/>
<feature type="binding site" evidence="7">
    <location>
        <position position="25"/>
    </location>
    <ligand>
        <name>3-phosphoshikimate</name>
        <dbReference type="ChEBI" id="CHEBI:145989"/>
    </ligand>
</feature>
<feature type="binding site" evidence="7">
    <location>
        <position position="334"/>
    </location>
    <ligand>
        <name>3-phosphoshikimate</name>
        <dbReference type="ChEBI" id="CHEBI:145989"/>
    </ligand>
</feature>
<feature type="binding site" evidence="7">
    <location>
        <position position="21"/>
    </location>
    <ligand>
        <name>3-phosphoshikimate</name>
        <dbReference type="ChEBI" id="CHEBI:145989"/>
    </ligand>
</feature>
<evidence type="ECO:0000256" key="6">
    <source>
        <dbReference type="ARBA" id="ARBA00044633"/>
    </source>
</evidence>
<comment type="function">
    <text evidence="7">Catalyzes the transfer of the enolpyruvyl moiety of phosphoenolpyruvate (PEP) to the 5-hydroxyl of shikimate-3-phosphate (S3P) to produce enolpyruvyl shikimate-3-phosphate and inorganic phosphate.</text>
</comment>
<dbReference type="InterPro" id="IPR036968">
    <property type="entry name" value="Enolpyruvate_Tfrase_sf"/>
</dbReference>
<gene>
    <name evidence="7" type="primary">aroA</name>
    <name evidence="9" type="ORF">EYM_04490</name>
</gene>
<dbReference type="HAMAP" id="MF_00210">
    <property type="entry name" value="EPSP_synth"/>
    <property type="match status" value="1"/>
</dbReference>
<organism evidence="9 10">
    <name type="scientific">Ignicoccus islandicus DSM 13165</name>
    <dbReference type="NCBI Taxonomy" id="940295"/>
    <lineage>
        <taxon>Archaea</taxon>
        <taxon>Thermoproteota</taxon>
        <taxon>Thermoprotei</taxon>
        <taxon>Desulfurococcales</taxon>
        <taxon>Desulfurococcaceae</taxon>
        <taxon>Ignicoccus</taxon>
    </lineage>
</organism>
<dbReference type="OrthoDB" id="43788at2157"/>
<dbReference type="InterPro" id="IPR013792">
    <property type="entry name" value="RNA3'P_cycl/enolpyr_Trfase_a/b"/>
</dbReference>
<proteinExistence type="inferred from homology"/>
<feature type="binding site" evidence="7">
    <location>
        <position position="380"/>
    </location>
    <ligand>
        <name>phosphoenolpyruvate</name>
        <dbReference type="ChEBI" id="CHEBI:58702"/>
    </ligand>
</feature>
<dbReference type="RefSeq" id="WP_075049841.1">
    <property type="nucleotide sequence ID" value="NZ_CP006867.1"/>
</dbReference>
<feature type="binding site" evidence="7">
    <location>
        <position position="165"/>
    </location>
    <ligand>
        <name>phosphoenolpyruvate</name>
        <dbReference type="ChEBI" id="CHEBI:58702"/>
    </ligand>
</feature>
<dbReference type="NCBIfam" id="TIGR01356">
    <property type="entry name" value="aroA"/>
    <property type="match status" value="1"/>
</dbReference>
<evidence type="ECO:0000256" key="2">
    <source>
        <dbReference type="ARBA" id="ARBA00009948"/>
    </source>
</evidence>
<evidence type="ECO:0000259" key="8">
    <source>
        <dbReference type="Pfam" id="PF00275"/>
    </source>
</evidence>
<feature type="domain" description="Enolpyruvate transferase" evidence="8">
    <location>
        <begin position="7"/>
        <end position="413"/>
    </location>
</feature>
<dbReference type="GO" id="GO:0009423">
    <property type="term" value="P:chorismate biosynthetic process"/>
    <property type="evidence" value="ECO:0007669"/>
    <property type="project" value="UniProtKB-UniRule"/>
</dbReference>
<dbReference type="Pfam" id="PF00275">
    <property type="entry name" value="EPSP_synthase"/>
    <property type="match status" value="1"/>
</dbReference>
<feature type="binding site" evidence="7">
    <location>
        <position position="89"/>
    </location>
    <ligand>
        <name>phosphoenolpyruvate</name>
        <dbReference type="ChEBI" id="CHEBI:58702"/>
    </ligand>
</feature>